<protein>
    <recommendedName>
        <fullName evidence="2">F-box domain-containing protein</fullName>
    </recommendedName>
</protein>
<evidence type="ECO:0000313" key="4">
    <source>
        <dbReference type="Proteomes" id="UP000308197"/>
    </source>
</evidence>
<dbReference type="AlphaFoldDB" id="A0A5C3P6L6"/>
<reference evidence="3 4" key="1">
    <citation type="journal article" date="2019" name="Nat. Ecol. Evol.">
        <title>Megaphylogeny resolves global patterns of mushroom evolution.</title>
        <authorList>
            <person name="Varga T."/>
            <person name="Krizsan K."/>
            <person name="Foldi C."/>
            <person name="Dima B."/>
            <person name="Sanchez-Garcia M."/>
            <person name="Sanchez-Ramirez S."/>
            <person name="Szollosi G.J."/>
            <person name="Szarkandi J.G."/>
            <person name="Papp V."/>
            <person name="Albert L."/>
            <person name="Andreopoulos W."/>
            <person name="Angelini C."/>
            <person name="Antonin V."/>
            <person name="Barry K.W."/>
            <person name="Bougher N.L."/>
            <person name="Buchanan P."/>
            <person name="Buyck B."/>
            <person name="Bense V."/>
            <person name="Catcheside P."/>
            <person name="Chovatia M."/>
            <person name="Cooper J."/>
            <person name="Damon W."/>
            <person name="Desjardin D."/>
            <person name="Finy P."/>
            <person name="Geml J."/>
            <person name="Haridas S."/>
            <person name="Hughes K."/>
            <person name="Justo A."/>
            <person name="Karasinski D."/>
            <person name="Kautmanova I."/>
            <person name="Kiss B."/>
            <person name="Kocsube S."/>
            <person name="Kotiranta H."/>
            <person name="LaButti K.M."/>
            <person name="Lechner B.E."/>
            <person name="Liimatainen K."/>
            <person name="Lipzen A."/>
            <person name="Lukacs Z."/>
            <person name="Mihaltcheva S."/>
            <person name="Morgado L.N."/>
            <person name="Niskanen T."/>
            <person name="Noordeloos M.E."/>
            <person name="Ohm R.A."/>
            <person name="Ortiz-Santana B."/>
            <person name="Ovrebo C."/>
            <person name="Racz N."/>
            <person name="Riley R."/>
            <person name="Savchenko A."/>
            <person name="Shiryaev A."/>
            <person name="Soop K."/>
            <person name="Spirin V."/>
            <person name="Szebenyi C."/>
            <person name="Tomsovsky M."/>
            <person name="Tulloss R.E."/>
            <person name="Uehling J."/>
            <person name="Grigoriev I.V."/>
            <person name="Vagvolgyi C."/>
            <person name="Papp T."/>
            <person name="Martin F.M."/>
            <person name="Miettinen O."/>
            <person name="Hibbett D.S."/>
            <person name="Nagy L.G."/>
        </authorList>
    </citation>
    <scope>NUCLEOTIDE SEQUENCE [LARGE SCALE GENOMIC DNA]</scope>
    <source>
        <strain evidence="3 4">HHB13444</strain>
    </source>
</reference>
<dbReference type="Pfam" id="PF12937">
    <property type="entry name" value="F-box-like"/>
    <property type="match status" value="1"/>
</dbReference>
<accession>A0A5C3P6L6</accession>
<evidence type="ECO:0000259" key="2">
    <source>
        <dbReference type="Pfam" id="PF12937"/>
    </source>
</evidence>
<dbReference type="InterPro" id="IPR036047">
    <property type="entry name" value="F-box-like_dom_sf"/>
</dbReference>
<gene>
    <name evidence="3" type="ORF">K466DRAFT_664869</name>
</gene>
<dbReference type="EMBL" id="ML211287">
    <property type="protein sequence ID" value="TFK84902.1"/>
    <property type="molecule type" value="Genomic_DNA"/>
</dbReference>
<dbReference type="Proteomes" id="UP000308197">
    <property type="component" value="Unassembled WGS sequence"/>
</dbReference>
<proteinExistence type="predicted"/>
<dbReference type="CDD" id="cd09917">
    <property type="entry name" value="F-box_SF"/>
    <property type="match status" value="1"/>
</dbReference>
<sequence>MSGHASGLARVPTPLPPEILLTIVEHLDRRDKETLRSCSLVCHAWLPVSRSQLFRTIYYKPPPKGYSDCFVRFLSFFITSQHSGSDLGKHVEDLTFMGCRRQVPYSPYGIDKYHNSDDSEDEDNDDREPGFVDCQLEVLMQLSGVFTRLKRLTLVKLTIIDDMAHIRRHRMALGHNGSCGGEDGGDDQRQDNEGEFYEDKEREDDEESGSDDEDWTDEESDSDSDDDGWIDDDSSSDGEQSGENDSSVDDPIVVLPTDCSPLGELRINEVYSAFGTYRDIFQVICSFSEIGKLSLEFMPWSESKRRDSNPASWFTHVAPTHRPVIRTIDLEDPLPFLVRTFHDFLRRSGALEGSLQSFKFRGGMDGMKEIEAFKPLLVDFNSGLRELYLNLWSRMYRKPKACNHWRDIPLSRSEALESLILPIERVPPFEIATADAYASRVADIVEIYTGWLSQRDSLPALRTVTFEVMLEHEATYWLEGTPEKHQSAWHGMATQLARRPVERVSIVMLSPQEEDDETKKVLKNFFATPMAPLQAKGILNFQFHRQLSFAELFY</sequence>
<dbReference type="SUPFAM" id="SSF81383">
    <property type="entry name" value="F-box domain"/>
    <property type="match status" value="1"/>
</dbReference>
<dbReference type="Gene3D" id="1.20.1280.50">
    <property type="match status" value="1"/>
</dbReference>
<evidence type="ECO:0000256" key="1">
    <source>
        <dbReference type="SAM" id="MobiDB-lite"/>
    </source>
</evidence>
<feature type="region of interest" description="Disordered" evidence="1">
    <location>
        <begin position="108"/>
        <end position="129"/>
    </location>
</feature>
<organism evidence="3 4">
    <name type="scientific">Polyporus arcularius HHB13444</name>
    <dbReference type="NCBI Taxonomy" id="1314778"/>
    <lineage>
        <taxon>Eukaryota</taxon>
        <taxon>Fungi</taxon>
        <taxon>Dikarya</taxon>
        <taxon>Basidiomycota</taxon>
        <taxon>Agaricomycotina</taxon>
        <taxon>Agaricomycetes</taxon>
        <taxon>Polyporales</taxon>
        <taxon>Polyporaceae</taxon>
        <taxon>Polyporus</taxon>
    </lineage>
</organism>
<keyword evidence="4" id="KW-1185">Reference proteome</keyword>
<feature type="domain" description="F-box" evidence="2">
    <location>
        <begin position="15"/>
        <end position="58"/>
    </location>
</feature>
<feature type="region of interest" description="Disordered" evidence="1">
    <location>
        <begin position="175"/>
        <end position="254"/>
    </location>
</feature>
<evidence type="ECO:0000313" key="3">
    <source>
        <dbReference type="EMBL" id="TFK84902.1"/>
    </source>
</evidence>
<name>A0A5C3P6L6_9APHY</name>
<dbReference type="InterPro" id="IPR001810">
    <property type="entry name" value="F-box_dom"/>
</dbReference>
<feature type="compositionally biased region" description="Acidic residues" evidence="1">
    <location>
        <begin position="201"/>
        <end position="248"/>
    </location>
</feature>
<dbReference type="InParanoid" id="A0A5C3P6L6"/>
<feature type="compositionally biased region" description="Basic and acidic residues" evidence="1">
    <location>
        <begin position="186"/>
        <end position="200"/>
    </location>
</feature>